<organism evidence="14 15">
    <name type="scientific">Triticum turgidum subsp. durum</name>
    <name type="common">Durum wheat</name>
    <name type="synonym">Triticum durum</name>
    <dbReference type="NCBI Taxonomy" id="4567"/>
    <lineage>
        <taxon>Eukaryota</taxon>
        <taxon>Viridiplantae</taxon>
        <taxon>Streptophyta</taxon>
        <taxon>Embryophyta</taxon>
        <taxon>Tracheophyta</taxon>
        <taxon>Spermatophyta</taxon>
        <taxon>Magnoliopsida</taxon>
        <taxon>Liliopsida</taxon>
        <taxon>Poales</taxon>
        <taxon>Poaceae</taxon>
        <taxon>BOP clade</taxon>
        <taxon>Pooideae</taxon>
        <taxon>Triticodae</taxon>
        <taxon>Triticeae</taxon>
        <taxon>Triticinae</taxon>
        <taxon>Triticum</taxon>
    </lineage>
</organism>
<keyword evidence="6 12" id="KW-0732">Signal</keyword>
<dbReference type="EMBL" id="LT934122">
    <property type="protein sequence ID" value="VAI55547.1"/>
    <property type="molecule type" value="Genomic_DNA"/>
</dbReference>
<feature type="domain" description="Leucine-rich repeat-containing N-terminal plant-type" evidence="13">
    <location>
        <begin position="36"/>
        <end position="73"/>
    </location>
</feature>
<accession>A0A9R0YJA0</accession>
<evidence type="ECO:0000313" key="14">
    <source>
        <dbReference type="EMBL" id="VAI55547.1"/>
    </source>
</evidence>
<comment type="similarity">
    <text evidence="2">Belongs to the RLP family.</text>
</comment>
<dbReference type="PANTHER" id="PTHR48052">
    <property type="entry name" value="UNNAMED PRODUCT"/>
    <property type="match status" value="1"/>
</dbReference>
<evidence type="ECO:0000256" key="2">
    <source>
        <dbReference type="ARBA" id="ARBA00009592"/>
    </source>
</evidence>
<dbReference type="Gramene" id="TRITD6Bv1G054210.1">
    <property type="protein sequence ID" value="TRITD6Bv1G054210.1"/>
    <property type="gene ID" value="TRITD6Bv1G054210"/>
</dbReference>
<dbReference type="AlphaFoldDB" id="A0A9R0YJA0"/>
<evidence type="ECO:0000256" key="6">
    <source>
        <dbReference type="ARBA" id="ARBA00022729"/>
    </source>
</evidence>
<dbReference type="InterPro" id="IPR032675">
    <property type="entry name" value="LRR_dom_sf"/>
</dbReference>
<keyword evidence="5" id="KW-0812">Transmembrane</keyword>
<evidence type="ECO:0000313" key="15">
    <source>
        <dbReference type="Proteomes" id="UP000324705"/>
    </source>
</evidence>
<keyword evidence="11" id="KW-0325">Glycoprotein</keyword>
<feature type="signal peptide" evidence="12">
    <location>
        <begin position="1"/>
        <end position="32"/>
    </location>
</feature>
<dbReference type="Pfam" id="PF00560">
    <property type="entry name" value="LRR_1"/>
    <property type="match status" value="5"/>
</dbReference>
<gene>
    <name evidence="14" type="ORF">TRITD_6Bv1G054210</name>
</gene>
<comment type="subcellular location">
    <subcellularLocation>
        <location evidence="1">Cell membrane</location>
        <topology evidence="1">Single-pass type I membrane protein</topology>
    </subcellularLocation>
</comment>
<dbReference type="GO" id="GO:0005886">
    <property type="term" value="C:plasma membrane"/>
    <property type="evidence" value="ECO:0007669"/>
    <property type="project" value="UniProtKB-SubCell"/>
</dbReference>
<evidence type="ECO:0000259" key="13">
    <source>
        <dbReference type="Pfam" id="PF08263"/>
    </source>
</evidence>
<keyword evidence="4" id="KW-0433">Leucine-rich repeat</keyword>
<evidence type="ECO:0000256" key="12">
    <source>
        <dbReference type="SAM" id="SignalP"/>
    </source>
</evidence>
<keyword evidence="8" id="KW-1133">Transmembrane helix</keyword>
<keyword evidence="3" id="KW-1003">Cell membrane</keyword>
<dbReference type="Proteomes" id="UP000324705">
    <property type="component" value="Chromosome 6B"/>
</dbReference>
<evidence type="ECO:0000256" key="9">
    <source>
        <dbReference type="ARBA" id="ARBA00023136"/>
    </source>
</evidence>
<evidence type="ECO:0000256" key="4">
    <source>
        <dbReference type="ARBA" id="ARBA00022614"/>
    </source>
</evidence>
<dbReference type="FunFam" id="3.80.10.10:FF:000530">
    <property type="entry name" value="Receptor-like protein 2"/>
    <property type="match status" value="1"/>
</dbReference>
<dbReference type="InterPro" id="IPR001611">
    <property type="entry name" value="Leu-rich_rpt"/>
</dbReference>
<protein>
    <recommendedName>
        <fullName evidence="13">Leucine-rich repeat-containing N-terminal plant-type domain-containing protein</fullName>
    </recommendedName>
</protein>
<evidence type="ECO:0000256" key="7">
    <source>
        <dbReference type="ARBA" id="ARBA00022737"/>
    </source>
</evidence>
<dbReference type="Gene3D" id="3.80.10.10">
    <property type="entry name" value="Ribonuclease Inhibitor"/>
    <property type="match status" value="2"/>
</dbReference>
<name>A0A9R0YJA0_TRITD</name>
<dbReference type="InterPro" id="IPR013210">
    <property type="entry name" value="LRR_N_plant-typ"/>
</dbReference>
<dbReference type="OMA" id="IRRCLWA"/>
<evidence type="ECO:0000256" key="3">
    <source>
        <dbReference type="ARBA" id="ARBA00022475"/>
    </source>
</evidence>
<dbReference type="FunFam" id="3.80.10.10:FF:000403">
    <property type="entry name" value="Receptor-like protein 2"/>
    <property type="match status" value="1"/>
</dbReference>
<evidence type="ECO:0000256" key="11">
    <source>
        <dbReference type="ARBA" id="ARBA00023180"/>
    </source>
</evidence>
<evidence type="ECO:0000256" key="5">
    <source>
        <dbReference type="ARBA" id="ARBA00022692"/>
    </source>
</evidence>
<feature type="chain" id="PRO_5040453700" description="Leucine-rich repeat-containing N-terminal plant-type domain-containing protein" evidence="12">
    <location>
        <begin position="33"/>
        <end position="295"/>
    </location>
</feature>
<keyword evidence="7" id="KW-0677">Repeat</keyword>
<evidence type="ECO:0000256" key="8">
    <source>
        <dbReference type="ARBA" id="ARBA00022989"/>
    </source>
</evidence>
<dbReference type="Pfam" id="PF08263">
    <property type="entry name" value="LRRNT_2"/>
    <property type="match status" value="1"/>
</dbReference>
<dbReference type="PANTHER" id="PTHR48052:SF81">
    <property type="entry name" value="LEUCINE-RICH REPEAT-CONTAINING N-TERMINAL PLANT-TYPE DOMAIN-CONTAINING PROTEIN"/>
    <property type="match status" value="1"/>
</dbReference>
<sequence length="295" mass="31493">MQPFHFPHTKCSRKLIFFALVMLISLASPTSSCTKKEKGSLLQFLSGLSSDGGLATSWKQNGADCCEWEGVTCGEDGAVTDVSLDLKGLEGRITPSLGNLAGLLRLNLSHNSLSGGLPLELVSSGSIIVLDVSFNRLSADVQELPSSTPSRPLQVLNISSNLFTGRFPSSTTWEVMDNLVVLNASNNSFTGQIPDNFCSISSLLAVVELCYNQFTGIIPPGLGNCSMLRVLKAGHNNLRGTLPNELFDASLLEYLSLPDNVLDGELDGAQIMKLSNLVTLDLGRNGFSGKIPDSI</sequence>
<evidence type="ECO:0000256" key="1">
    <source>
        <dbReference type="ARBA" id="ARBA00004251"/>
    </source>
</evidence>
<reference evidence="14 15" key="1">
    <citation type="submission" date="2017-09" db="EMBL/GenBank/DDBJ databases">
        <authorList>
            <consortium name="International Durum Wheat Genome Sequencing Consortium (IDWGSC)"/>
            <person name="Milanesi L."/>
        </authorList>
    </citation>
    <scope>NUCLEOTIDE SEQUENCE [LARGE SCALE GENOMIC DNA]</scope>
    <source>
        <strain evidence="15">cv. Svevo</strain>
    </source>
</reference>
<evidence type="ECO:0000256" key="10">
    <source>
        <dbReference type="ARBA" id="ARBA00023170"/>
    </source>
</evidence>
<dbReference type="SUPFAM" id="SSF52058">
    <property type="entry name" value="L domain-like"/>
    <property type="match status" value="1"/>
</dbReference>
<keyword evidence="9" id="KW-0472">Membrane</keyword>
<keyword evidence="15" id="KW-1185">Reference proteome</keyword>
<proteinExistence type="inferred from homology"/>
<keyword evidence="10" id="KW-0675">Receptor</keyword>